<keyword evidence="3 5" id="KW-0133">Cell shape</keyword>
<dbReference type="InterPro" id="IPR042175">
    <property type="entry name" value="Cell/Rod_MreC_2"/>
</dbReference>
<dbReference type="GO" id="GO:0005886">
    <property type="term" value="C:plasma membrane"/>
    <property type="evidence" value="ECO:0007669"/>
    <property type="project" value="TreeGrafter"/>
</dbReference>
<dbReference type="Proteomes" id="UP000031599">
    <property type="component" value="Unassembled WGS sequence"/>
</dbReference>
<dbReference type="InterPro" id="IPR042177">
    <property type="entry name" value="Cell/Rod_1"/>
</dbReference>
<dbReference type="PIRSF" id="PIRSF038471">
    <property type="entry name" value="MreC"/>
    <property type="match status" value="1"/>
</dbReference>
<evidence type="ECO:0000256" key="3">
    <source>
        <dbReference type="ARBA" id="ARBA00022960"/>
    </source>
</evidence>
<dbReference type="InterPro" id="IPR055342">
    <property type="entry name" value="MreC_beta-barrel_core"/>
</dbReference>
<organism evidence="9 10">
    <name type="scientific">Enhygromyxa salina</name>
    <dbReference type="NCBI Taxonomy" id="215803"/>
    <lineage>
        <taxon>Bacteria</taxon>
        <taxon>Pseudomonadati</taxon>
        <taxon>Myxococcota</taxon>
        <taxon>Polyangia</taxon>
        <taxon>Nannocystales</taxon>
        <taxon>Nannocystaceae</taxon>
        <taxon>Enhygromyxa</taxon>
    </lineage>
</organism>
<feature type="region of interest" description="Disordered" evidence="7">
    <location>
        <begin position="275"/>
        <end position="294"/>
    </location>
</feature>
<dbReference type="PANTHER" id="PTHR34138:SF1">
    <property type="entry name" value="CELL SHAPE-DETERMINING PROTEIN MREC"/>
    <property type="match status" value="1"/>
</dbReference>
<feature type="domain" description="Rod shape-determining protein MreC beta-barrel core" evidence="8">
    <location>
        <begin position="125"/>
        <end position="267"/>
    </location>
</feature>
<dbReference type="Pfam" id="PF04085">
    <property type="entry name" value="MreC"/>
    <property type="match status" value="1"/>
</dbReference>
<gene>
    <name evidence="9" type="ORF">DB30_06211</name>
</gene>
<evidence type="ECO:0000313" key="10">
    <source>
        <dbReference type="Proteomes" id="UP000031599"/>
    </source>
</evidence>
<dbReference type="RefSeq" id="WP_146660257.1">
    <property type="nucleotide sequence ID" value="NZ_JMCC02000063.1"/>
</dbReference>
<comment type="caution">
    <text evidence="9">The sequence shown here is derived from an EMBL/GenBank/DDBJ whole genome shotgun (WGS) entry which is preliminary data.</text>
</comment>
<dbReference type="EMBL" id="JMCC02000063">
    <property type="protein sequence ID" value="KIG14909.1"/>
    <property type="molecule type" value="Genomic_DNA"/>
</dbReference>
<evidence type="ECO:0000256" key="4">
    <source>
        <dbReference type="ARBA" id="ARBA00032089"/>
    </source>
</evidence>
<dbReference type="PANTHER" id="PTHR34138">
    <property type="entry name" value="CELL SHAPE-DETERMINING PROTEIN MREC"/>
    <property type="match status" value="1"/>
</dbReference>
<comment type="similarity">
    <text evidence="1 5">Belongs to the MreC family.</text>
</comment>
<name>A0A0C1ZB62_9BACT</name>
<evidence type="ECO:0000256" key="6">
    <source>
        <dbReference type="SAM" id="Coils"/>
    </source>
</evidence>
<protein>
    <recommendedName>
        <fullName evidence="2 5">Cell shape-determining protein MreC</fullName>
    </recommendedName>
    <alternativeName>
        <fullName evidence="4 5">Cell shape protein MreC</fullName>
    </alternativeName>
</protein>
<evidence type="ECO:0000256" key="5">
    <source>
        <dbReference type="PIRNR" id="PIRNR038471"/>
    </source>
</evidence>
<evidence type="ECO:0000313" key="9">
    <source>
        <dbReference type="EMBL" id="KIG14909.1"/>
    </source>
</evidence>
<evidence type="ECO:0000256" key="1">
    <source>
        <dbReference type="ARBA" id="ARBA00009369"/>
    </source>
</evidence>
<evidence type="ECO:0000256" key="2">
    <source>
        <dbReference type="ARBA" id="ARBA00013855"/>
    </source>
</evidence>
<proteinExistence type="inferred from homology"/>
<dbReference type="GO" id="GO:0008360">
    <property type="term" value="P:regulation of cell shape"/>
    <property type="evidence" value="ECO:0007669"/>
    <property type="project" value="UniProtKB-KW"/>
</dbReference>
<comment type="function">
    <text evidence="5">Involved in formation and maintenance of cell shape.</text>
</comment>
<sequence length="294" mass="32754">MAVSLRDVRSGAIIVLLLGIPLLLLRSTVADPHHMNGFDRAVHRIGAPLEAGVTYSARWVGSFFERWVFQARMLDEKQALEEQTRDFKRQLVELAQLREENRQLRRALQMRDQVPEDLLSAAVTGVEQSPFFRVVKISVDRGDDYVRPDMAVLAPDGVVGRINRTHAQHSDVMLITDPESKIAVEVARTRCPGILEGAGEDHCKVRIISCDEPVIEGDVIQTSGVDDLFPKGHPVGRVISVDRRVNAQLVDVVPTVRFDRLDMVWVVLANAPEADPQAGKPRARVPARGFSPLR</sequence>
<evidence type="ECO:0000256" key="7">
    <source>
        <dbReference type="SAM" id="MobiDB-lite"/>
    </source>
</evidence>
<accession>A0A0C1ZB62</accession>
<dbReference type="InterPro" id="IPR007221">
    <property type="entry name" value="MreC"/>
</dbReference>
<reference evidence="9 10" key="1">
    <citation type="submission" date="2014-12" db="EMBL/GenBank/DDBJ databases">
        <title>Genome assembly of Enhygromyxa salina DSM 15201.</title>
        <authorList>
            <person name="Sharma G."/>
            <person name="Subramanian S."/>
        </authorList>
    </citation>
    <scope>NUCLEOTIDE SEQUENCE [LARGE SCALE GENOMIC DNA]</scope>
    <source>
        <strain evidence="9 10">DSM 15201</strain>
    </source>
</reference>
<feature type="coiled-coil region" evidence="6">
    <location>
        <begin position="70"/>
        <end position="114"/>
    </location>
</feature>
<dbReference type="Gene3D" id="2.40.10.350">
    <property type="entry name" value="Rod shape-determining protein MreC, domain 2"/>
    <property type="match status" value="1"/>
</dbReference>
<evidence type="ECO:0000259" key="8">
    <source>
        <dbReference type="Pfam" id="PF04085"/>
    </source>
</evidence>
<dbReference type="Gene3D" id="2.40.10.340">
    <property type="entry name" value="Rod shape-determining protein MreC, domain 1"/>
    <property type="match status" value="1"/>
</dbReference>
<dbReference type="AlphaFoldDB" id="A0A0C1ZB62"/>
<keyword evidence="6" id="KW-0175">Coiled coil</keyword>